<dbReference type="OrthoDB" id="9198690at2759"/>
<dbReference type="SUPFAM" id="SSF57667">
    <property type="entry name" value="beta-beta-alpha zinc fingers"/>
    <property type="match status" value="1"/>
</dbReference>
<keyword evidence="2" id="KW-0479">Metal-binding</keyword>
<name>A0A850Z6Y9_9PASS</name>
<dbReference type="FunFam" id="3.30.160.60:FF:000506">
    <property type="entry name" value="Zinc finger protein 23"/>
    <property type="match status" value="1"/>
</dbReference>
<evidence type="ECO:0000256" key="3">
    <source>
        <dbReference type="ARBA" id="ARBA00022737"/>
    </source>
</evidence>
<proteinExistence type="predicted"/>
<evidence type="ECO:0000313" key="10">
    <source>
        <dbReference type="Proteomes" id="UP000629438"/>
    </source>
</evidence>
<dbReference type="PROSITE" id="PS50157">
    <property type="entry name" value="ZINC_FINGER_C2H2_2"/>
    <property type="match status" value="2"/>
</dbReference>
<evidence type="ECO:0000313" key="9">
    <source>
        <dbReference type="EMBL" id="NWI01175.1"/>
    </source>
</evidence>
<dbReference type="PANTHER" id="PTHR23226">
    <property type="entry name" value="ZINC FINGER AND SCAN DOMAIN-CONTAINING"/>
    <property type="match status" value="1"/>
</dbReference>
<keyword evidence="6" id="KW-0539">Nucleus</keyword>
<evidence type="ECO:0000256" key="4">
    <source>
        <dbReference type="ARBA" id="ARBA00022771"/>
    </source>
</evidence>
<feature type="domain" description="C2H2-type" evidence="8">
    <location>
        <begin position="24"/>
        <end position="51"/>
    </location>
</feature>
<organism evidence="9 10">
    <name type="scientific">Tichodroma muraria</name>
    <dbReference type="NCBI Taxonomy" id="237442"/>
    <lineage>
        <taxon>Eukaryota</taxon>
        <taxon>Metazoa</taxon>
        <taxon>Chordata</taxon>
        <taxon>Craniata</taxon>
        <taxon>Vertebrata</taxon>
        <taxon>Euteleostomi</taxon>
        <taxon>Archelosauria</taxon>
        <taxon>Archosauria</taxon>
        <taxon>Dinosauria</taxon>
        <taxon>Saurischia</taxon>
        <taxon>Theropoda</taxon>
        <taxon>Coelurosauria</taxon>
        <taxon>Aves</taxon>
        <taxon>Neognathae</taxon>
        <taxon>Neoaves</taxon>
        <taxon>Telluraves</taxon>
        <taxon>Australaves</taxon>
        <taxon>Passeriformes</taxon>
        <taxon>Sittidae</taxon>
        <taxon>Tichodroma</taxon>
    </lineage>
</organism>
<dbReference type="PROSITE" id="PS00028">
    <property type="entry name" value="ZINC_FINGER_C2H2_1"/>
    <property type="match status" value="2"/>
</dbReference>
<evidence type="ECO:0000256" key="6">
    <source>
        <dbReference type="ARBA" id="ARBA00023242"/>
    </source>
</evidence>
<dbReference type="GO" id="GO:0008270">
    <property type="term" value="F:zinc ion binding"/>
    <property type="evidence" value="ECO:0007669"/>
    <property type="project" value="UniProtKB-KW"/>
</dbReference>
<feature type="non-terminal residue" evidence="9">
    <location>
        <position position="74"/>
    </location>
</feature>
<gene>
    <name evidence="9" type="primary">Zscan30</name>
    <name evidence="9" type="ORF">TICMUR_R11228</name>
</gene>
<dbReference type="GO" id="GO:0000978">
    <property type="term" value="F:RNA polymerase II cis-regulatory region sequence-specific DNA binding"/>
    <property type="evidence" value="ECO:0007669"/>
    <property type="project" value="TreeGrafter"/>
</dbReference>
<dbReference type="SMART" id="SM00355">
    <property type="entry name" value="ZnF_C2H2"/>
    <property type="match status" value="2"/>
</dbReference>
<dbReference type="PANTHER" id="PTHR23226:SF416">
    <property type="entry name" value="FI01424P"/>
    <property type="match status" value="1"/>
</dbReference>
<dbReference type="Proteomes" id="UP000629438">
    <property type="component" value="Unassembled WGS sequence"/>
</dbReference>
<evidence type="ECO:0000259" key="8">
    <source>
        <dbReference type="PROSITE" id="PS50157"/>
    </source>
</evidence>
<dbReference type="GO" id="GO:0000981">
    <property type="term" value="F:DNA-binding transcription factor activity, RNA polymerase II-specific"/>
    <property type="evidence" value="ECO:0007669"/>
    <property type="project" value="TreeGrafter"/>
</dbReference>
<dbReference type="GO" id="GO:0005634">
    <property type="term" value="C:nucleus"/>
    <property type="evidence" value="ECO:0007669"/>
    <property type="project" value="UniProtKB-SubCell"/>
</dbReference>
<dbReference type="Gene3D" id="3.30.160.60">
    <property type="entry name" value="Classic Zinc Finger"/>
    <property type="match status" value="2"/>
</dbReference>
<keyword evidence="5" id="KW-0862">Zinc</keyword>
<dbReference type="InterPro" id="IPR036236">
    <property type="entry name" value="Znf_C2H2_sf"/>
</dbReference>
<dbReference type="Pfam" id="PF00096">
    <property type="entry name" value="zf-C2H2"/>
    <property type="match status" value="2"/>
</dbReference>
<evidence type="ECO:0000256" key="2">
    <source>
        <dbReference type="ARBA" id="ARBA00022723"/>
    </source>
</evidence>
<reference evidence="9" key="1">
    <citation type="submission" date="2019-09" db="EMBL/GenBank/DDBJ databases">
        <title>Bird 10,000 Genomes (B10K) Project - Family phase.</title>
        <authorList>
            <person name="Zhang G."/>
        </authorList>
    </citation>
    <scope>NUCLEOTIDE SEQUENCE</scope>
    <source>
        <strain evidence="9">B10K-DU-012-47</strain>
    </source>
</reference>
<keyword evidence="4 7" id="KW-0863">Zinc-finger</keyword>
<keyword evidence="10" id="KW-1185">Reference proteome</keyword>
<comment type="caution">
    <text evidence="9">The sequence shown here is derived from an EMBL/GenBank/DDBJ whole genome shotgun (WGS) entry which is preliminary data.</text>
</comment>
<feature type="domain" description="C2H2-type" evidence="8">
    <location>
        <begin position="52"/>
        <end position="74"/>
    </location>
</feature>
<evidence type="ECO:0000256" key="1">
    <source>
        <dbReference type="ARBA" id="ARBA00004123"/>
    </source>
</evidence>
<feature type="non-terminal residue" evidence="9">
    <location>
        <position position="1"/>
    </location>
</feature>
<dbReference type="EMBL" id="WAAG01039612">
    <property type="protein sequence ID" value="NWI01175.1"/>
    <property type="molecule type" value="Genomic_DNA"/>
</dbReference>
<protein>
    <submittedName>
        <fullName evidence="9">ZSC30 protein</fullName>
    </submittedName>
</protein>
<dbReference type="InterPro" id="IPR013087">
    <property type="entry name" value="Znf_C2H2_type"/>
</dbReference>
<evidence type="ECO:0000256" key="7">
    <source>
        <dbReference type="PROSITE-ProRule" id="PRU00042"/>
    </source>
</evidence>
<keyword evidence="3" id="KW-0677">Repeat</keyword>
<comment type="subcellular location">
    <subcellularLocation>
        <location evidence="1">Nucleus</location>
    </subcellularLocation>
</comment>
<accession>A0A850Z6Y9</accession>
<dbReference type="FunFam" id="3.30.160.60:FF:000688">
    <property type="entry name" value="zinc finger protein 197 isoform X1"/>
    <property type="match status" value="1"/>
</dbReference>
<dbReference type="AlphaFoldDB" id="A0A850Z6Y9"/>
<sequence length="74" mass="8644">ERPFLCWEAVWRSSRSSELGEKPHKCFECGKGFRWSSRLIRHQKIHTGEKTYECGECGMSFGMISGLMEHQVIH</sequence>
<evidence type="ECO:0000256" key="5">
    <source>
        <dbReference type="ARBA" id="ARBA00022833"/>
    </source>
</evidence>